<dbReference type="PANTHER" id="PTHR30405">
    <property type="entry name" value="TRANSPOSASE"/>
    <property type="match status" value="1"/>
</dbReference>
<accession>A0A2K3DC88</accession>
<dbReference type="Gramene" id="PNW78144">
    <property type="protein sequence ID" value="PNW78144"/>
    <property type="gene ID" value="CHLRE_10g465822v5"/>
</dbReference>
<dbReference type="EMBL" id="CM008971">
    <property type="protein sequence ID" value="PNW78144.1"/>
    <property type="molecule type" value="Genomic_DNA"/>
</dbReference>
<dbReference type="KEGG" id="cre:CHLRE_10g465822v5"/>
<keyword evidence="1" id="KW-0238">DNA-binding</keyword>
<evidence type="ECO:0000313" key="4">
    <source>
        <dbReference type="EMBL" id="PNW78144.1"/>
    </source>
</evidence>
<keyword evidence="5" id="KW-1185">Reference proteome</keyword>
<dbReference type="AlphaFoldDB" id="A0A2K3DC88"/>
<dbReference type="RefSeq" id="XP_042920649.1">
    <property type="nucleotide sequence ID" value="XM_043067252.1"/>
</dbReference>
<dbReference type="GO" id="GO:0003677">
    <property type="term" value="F:DNA binding"/>
    <property type="evidence" value="ECO:0007669"/>
    <property type="project" value="UniProtKB-KW"/>
</dbReference>
<proteinExistence type="predicted"/>
<dbReference type="Proteomes" id="UP000006906">
    <property type="component" value="Chromosome 10"/>
</dbReference>
<dbReference type="Pfam" id="PF07282">
    <property type="entry name" value="Cas12f1-like_TNB"/>
    <property type="match status" value="1"/>
</dbReference>
<evidence type="ECO:0000259" key="3">
    <source>
        <dbReference type="Pfam" id="PF07282"/>
    </source>
</evidence>
<dbReference type="InterPro" id="IPR010095">
    <property type="entry name" value="Cas12f1-like_TNB"/>
</dbReference>
<protein>
    <recommendedName>
        <fullName evidence="3">Cas12f1-like TNB domain-containing protein</fullName>
    </recommendedName>
</protein>
<sequence>MCGRRRCWSTRRSSWLRRGPNRALLRLLVDKYAHLVVYVDEFYTSQVCAKCGRRLLGDGQRCLQAVVPWGGSRAHQVQVCNHCGTVWGRDVNSATNIRHALVEMLLGHKRPASLQTGGGGGGGSGGGGGGGSSSRGACAHLGSGGGGKGHVEEESAAPPKKRRKRAG</sequence>
<dbReference type="PANTHER" id="PTHR30405:SF11">
    <property type="entry name" value="RNA-GUIDED DNA ENDONUCLEASE RV2885C-RELATED"/>
    <property type="match status" value="1"/>
</dbReference>
<dbReference type="OrthoDB" id="2162989at2759"/>
<reference evidence="4 5" key="1">
    <citation type="journal article" date="2007" name="Science">
        <title>The Chlamydomonas genome reveals the evolution of key animal and plant functions.</title>
        <authorList>
            <person name="Merchant S.S."/>
            <person name="Prochnik S.E."/>
            <person name="Vallon O."/>
            <person name="Harris E.H."/>
            <person name="Karpowicz S.J."/>
            <person name="Witman G.B."/>
            <person name="Terry A."/>
            <person name="Salamov A."/>
            <person name="Fritz-Laylin L.K."/>
            <person name="Marechal-Drouard L."/>
            <person name="Marshall W.F."/>
            <person name="Qu L.H."/>
            <person name="Nelson D.R."/>
            <person name="Sanderfoot A.A."/>
            <person name="Spalding M.H."/>
            <person name="Kapitonov V.V."/>
            <person name="Ren Q."/>
            <person name="Ferris P."/>
            <person name="Lindquist E."/>
            <person name="Shapiro H."/>
            <person name="Lucas S.M."/>
            <person name="Grimwood J."/>
            <person name="Schmutz J."/>
            <person name="Cardol P."/>
            <person name="Cerutti H."/>
            <person name="Chanfreau G."/>
            <person name="Chen C.L."/>
            <person name="Cognat V."/>
            <person name="Croft M.T."/>
            <person name="Dent R."/>
            <person name="Dutcher S."/>
            <person name="Fernandez E."/>
            <person name="Fukuzawa H."/>
            <person name="Gonzalez-Ballester D."/>
            <person name="Gonzalez-Halphen D."/>
            <person name="Hallmann A."/>
            <person name="Hanikenne M."/>
            <person name="Hippler M."/>
            <person name="Inwood W."/>
            <person name="Jabbari K."/>
            <person name="Kalanon M."/>
            <person name="Kuras R."/>
            <person name="Lefebvre P.A."/>
            <person name="Lemaire S.D."/>
            <person name="Lobanov A.V."/>
            <person name="Lohr M."/>
            <person name="Manuell A."/>
            <person name="Meier I."/>
            <person name="Mets L."/>
            <person name="Mittag M."/>
            <person name="Mittelmeier T."/>
            <person name="Moroney J.V."/>
            <person name="Moseley J."/>
            <person name="Napoli C."/>
            <person name="Nedelcu A.M."/>
            <person name="Niyogi K."/>
            <person name="Novoselov S.V."/>
            <person name="Paulsen I.T."/>
            <person name="Pazour G."/>
            <person name="Purton S."/>
            <person name="Ral J.P."/>
            <person name="Riano-Pachon D.M."/>
            <person name="Riekhof W."/>
            <person name="Rymarquis L."/>
            <person name="Schroda M."/>
            <person name="Stern D."/>
            <person name="Umen J."/>
            <person name="Willows R."/>
            <person name="Wilson N."/>
            <person name="Zimmer S.L."/>
            <person name="Allmer J."/>
            <person name="Balk J."/>
            <person name="Bisova K."/>
            <person name="Chen C.J."/>
            <person name="Elias M."/>
            <person name="Gendler K."/>
            <person name="Hauser C."/>
            <person name="Lamb M.R."/>
            <person name="Ledford H."/>
            <person name="Long J.C."/>
            <person name="Minagawa J."/>
            <person name="Page M.D."/>
            <person name="Pan J."/>
            <person name="Pootakham W."/>
            <person name="Roje S."/>
            <person name="Rose A."/>
            <person name="Stahlberg E."/>
            <person name="Terauchi A.M."/>
            <person name="Yang P."/>
            <person name="Ball S."/>
            <person name="Bowler C."/>
            <person name="Dieckmann C.L."/>
            <person name="Gladyshev V.N."/>
            <person name="Green P."/>
            <person name="Jorgensen R."/>
            <person name="Mayfield S."/>
            <person name="Mueller-Roeber B."/>
            <person name="Rajamani S."/>
            <person name="Sayre R.T."/>
            <person name="Brokstein P."/>
            <person name="Dubchak I."/>
            <person name="Goodstein D."/>
            <person name="Hornick L."/>
            <person name="Huang Y.W."/>
            <person name="Jhaveri J."/>
            <person name="Luo Y."/>
            <person name="Martinez D."/>
            <person name="Ngau W.C."/>
            <person name="Otillar B."/>
            <person name="Poliakov A."/>
            <person name="Porter A."/>
            <person name="Szajkowski L."/>
            <person name="Werner G."/>
            <person name="Zhou K."/>
            <person name="Grigoriev I.V."/>
            <person name="Rokhsar D.S."/>
            <person name="Grossman A.R."/>
        </authorList>
    </citation>
    <scope>NUCLEOTIDE SEQUENCE [LARGE SCALE GENOMIC DNA]</scope>
    <source>
        <strain evidence="5">CC-503</strain>
    </source>
</reference>
<evidence type="ECO:0000256" key="2">
    <source>
        <dbReference type="SAM" id="MobiDB-lite"/>
    </source>
</evidence>
<dbReference type="InterPro" id="IPR051399">
    <property type="entry name" value="RNA-guided_DNA_endo/Transpos"/>
</dbReference>
<feature type="compositionally biased region" description="Gly residues" evidence="2">
    <location>
        <begin position="116"/>
        <end position="133"/>
    </location>
</feature>
<name>A0A2K3DC88_CHLRE</name>
<dbReference type="GeneID" id="66055191"/>
<feature type="region of interest" description="Disordered" evidence="2">
    <location>
        <begin position="112"/>
        <end position="167"/>
    </location>
</feature>
<dbReference type="InParanoid" id="A0A2K3DC88"/>
<evidence type="ECO:0000313" key="5">
    <source>
        <dbReference type="Proteomes" id="UP000006906"/>
    </source>
</evidence>
<organism evidence="4 5">
    <name type="scientific">Chlamydomonas reinhardtii</name>
    <name type="common">Chlamydomonas smithii</name>
    <dbReference type="NCBI Taxonomy" id="3055"/>
    <lineage>
        <taxon>Eukaryota</taxon>
        <taxon>Viridiplantae</taxon>
        <taxon>Chlorophyta</taxon>
        <taxon>core chlorophytes</taxon>
        <taxon>Chlorophyceae</taxon>
        <taxon>CS clade</taxon>
        <taxon>Chlamydomonadales</taxon>
        <taxon>Chlamydomonadaceae</taxon>
        <taxon>Chlamydomonas</taxon>
    </lineage>
</organism>
<feature type="domain" description="Cas12f1-like TNB" evidence="3">
    <location>
        <begin position="30"/>
        <end position="97"/>
    </location>
</feature>
<gene>
    <name evidence="4" type="ORF">CHLRE_10g465822v5</name>
</gene>
<evidence type="ECO:0000256" key="1">
    <source>
        <dbReference type="ARBA" id="ARBA00023125"/>
    </source>
</evidence>